<proteinExistence type="predicted"/>
<name>A0A1E1VYC5_PECGO</name>
<evidence type="ECO:0000256" key="3">
    <source>
        <dbReference type="ARBA" id="ARBA00022771"/>
    </source>
</evidence>
<protein>
    <recommendedName>
        <fullName evidence="6">C2H2-type domain-containing protein</fullName>
    </recommendedName>
</protein>
<feature type="domain" description="C2H2-type" evidence="6">
    <location>
        <begin position="24"/>
        <end position="46"/>
    </location>
</feature>
<evidence type="ECO:0000256" key="4">
    <source>
        <dbReference type="ARBA" id="ARBA00022833"/>
    </source>
</evidence>
<evidence type="ECO:0000256" key="1">
    <source>
        <dbReference type="ARBA" id="ARBA00022723"/>
    </source>
</evidence>
<feature type="domain" description="C2H2-type" evidence="6">
    <location>
        <begin position="106"/>
        <end position="136"/>
    </location>
</feature>
<evidence type="ECO:0000313" key="7">
    <source>
        <dbReference type="EMBL" id="JAT79671.1"/>
    </source>
</evidence>
<feature type="domain" description="C2H2-type" evidence="6">
    <location>
        <begin position="50"/>
        <end position="78"/>
    </location>
</feature>
<dbReference type="Gene3D" id="3.30.160.60">
    <property type="entry name" value="Classic Zinc Finger"/>
    <property type="match status" value="2"/>
</dbReference>
<accession>A0A1E1VYC5</accession>
<keyword evidence="4" id="KW-0862">Zinc</keyword>
<sequence>VHEHEIDLTQSLGLVPIRLEKGSFRCVTCLKAFSTLHQLSRHAGAHFFRNICYKCGGNFETLKGLRKHITVTHSSSKFVCQKCLESFPDMKAKKAHLKSSKMCRSFKCSVKACKERFLSVESQQEHLVKVHGKPKTTYACPECGEVFEKRINRYLHFKKNHTDDFKCNHCE</sequence>
<dbReference type="SMART" id="SM00355">
    <property type="entry name" value="ZnF_C2H2"/>
    <property type="match status" value="5"/>
</dbReference>
<gene>
    <name evidence="7" type="ORF">g.17710</name>
</gene>
<dbReference type="PANTHER" id="PTHR24379">
    <property type="entry name" value="KRAB AND ZINC FINGER DOMAIN-CONTAINING"/>
    <property type="match status" value="1"/>
</dbReference>
<dbReference type="SUPFAM" id="SSF57667">
    <property type="entry name" value="beta-beta-alpha zinc fingers"/>
    <property type="match status" value="1"/>
</dbReference>
<dbReference type="OrthoDB" id="3069995at2759"/>
<dbReference type="EMBL" id="GDQN01011383">
    <property type="protein sequence ID" value="JAT79671.1"/>
    <property type="molecule type" value="Transcribed_RNA"/>
</dbReference>
<evidence type="ECO:0000256" key="5">
    <source>
        <dbReference type="PROSITE-ProRule" id="PRU00042"/>
    </source>
</evidence>
<dbReference type="GO" id="GO:0008270">
    <property type="term" value="F:zinc ion binding"/>
    <property type="evidence" value="ECO:0007669"/>
    <property type="project" value="UniProtKB-KW"/>
</dbReference>
<dbReference type="InterPro" id="IPR013087">
    <property type="entry name" value="Znf_C2H2_type"/>
</dbReference>
<keyword evidence="3 5" id="KW-0863">Zinc-finger</keyword>
<evidence type="ECO:0000256" key="2">
    <source>
        <dbReference type="ARBA" id="ARBA00022737"/>
    </source>
</evidence>
<keyword evidence="2" id="KW-0677">Repeat</keyword>
<feature type="domain" description="C2H2-type" evidence="6">
    <location>
        <begin position="138"/>
        <end position="166"/>
    </location>
</feature>
<organism evidence="7">
    <name type="scientific">Pectinophora gossypiella</name>
    <name type="common">Cotton pink bollworm</name>
    <name type="synonym">Depressaria gossypiella</name>
    <dbReference type="NCBI Taxonomy" id="13191"/>
    <lineage>
        <taxon>Eukaryota</taxon>
        <taxon>Metazoa</taxon>
        <taxon>Ecdysozoa</taxon>
        <taxon>Arthropoda</taxon>
        <taxon>Hexapoda</taxon>
        <taxon>Insecta</taxon>
        <taxon>Pterygota</taxon>
        <taxon>Neoptera</taxon>
        <taxon>Endopterygota</taxon>
        <taxon>Lepidoptera</taxon>
        <taxon>Glossata</taxon>
        <taxon>Ditrysia</taxon>
        <taxon>Gelechioidea</taxon>
        <taxon>Gelechiidae</taxon>
        <taxon>Apatetrinae</taxon>
        <taxon>Pectinophora</taxon>
    </lineage>
</organism>
<reference evidence="7" key="1">
    <citation type="submission" date="2015-09" db="EMBL/GenBank/DDBJ databases">
        <title>De novo assembly of Pectinophora gossypiella (Pink Bollworm) gut transcriptome.</title>
        <authorList>
            <person name="Tassone E.E."/>
        </authorList>
    </citation>
    <scope>NUCLEOTIDE SEQUENCE</scope>
</reference>
<feature type="non-terminal residue" evidence="7">
    <location>
        <position position="1"/>
    </location>
</feature>
<dbReference type="InterPro" id="IPR036236">
    <property type="entry name" value="Znf_C2H2_sf"/>
</dbReference>
<dbReference type="PROSITE" id="PS00028">
    <property type="entry name" value="ZINC_FINGER_C2H2_1"/>
    <property type="match status" value="4"/>
</dbReference>
<feature type="non-terminal residue" evidence="7">
    <location>
        <position position="171"/>
    </location>
</feature>
<dbReference type="AlphaFoldDB" id="A0A1E1VYC5"/>
<keyword evidence="1" id="KW-0479">Metal-binding</keyword>
<dbReference type="PANTHER" id="PTHR24379:SF121">
    <property type="entry name" value="C2H2-TYPE DOMAIN-CONTAINING PROTEIN"/>
    <property type="match status" value="1"/>
</dbReference>
<evidence type="ECO:0000259" key="6">
    <source>
        <dbReference type="PROSITE" id="PS50157"/>
    </source>
</evidence>
<dbReference type="PROSITE" id="PS50157">
    <property type="entry name" value="ZINC_FINGER_C2H2_2"/>
    <property type="match status" value="4"/>
</dbReference>